<feature type="compositionally biased region" description="Gly residues" evidence="1">
    <location>
        <begin position="651"/>
        <end position="660"/>
    </location>
</feature>
<dbReference type="InterPro" id="IPR034257">
    <property type="entry name" value="Acinus_RRM"/>
</dbReference>
<evidence type="ECO:0000256" key="1">
    <source>
        <dbReference type="SAM" id="MobiDB-lite"/>
    </source>
</evidence>
<dbReference type="AlphaFoldDB" id="A0A7C8UUE2"/>
<dbReference type="CDD" id="cd12432">
    <property type="entry name" value="RRM_ACINU"/>
    <property type="match status" value="1"/>
</dbReference>
<feature type="compositionally biased region" description="Basic and acidic residues" evidence="1">
    <location>
        <begin position="190"/>
        <end position="202"/>
    </location>
</feature>
<organism evidence="3 4">
    <name type="scientific">Orbilia oligospora</name>
    <name type="common">Nematode-trapping fungus</name>
    <name type="synonym">Arthrobotrys oligospora</name>
    <dbReference type="NCBI Taxonomy" id="2813651"/>
    <lineage>
        <taxon>Eukaryota</taxon>
        <taxon>Fungi</taxon>
        <taxon>Dikarya</taxon>
        <taxon>Ascomycota</taxon>
        <taxon>Pezizomycotina</taxon>
        <taxon>Orbiliomycetes</taxon>
        <taxon>Orbiliales</taxon>
        <taxon>Orbiliaceae</taxon>
        <taxon>Orbilia</taxon>
    </lineage>
</organism>
<feature type="domain" description="SAP" evidence="2">
    <location>
        <begin position="3"/>
        <end position="37"/>
    </location>
</feature>
<dbReference type="PANTHER" id="PTHR47031:SF3">
    <property type="entry name" value="SAP DOMAIN-CONTAINING PROTEIN"/>
    <property type="match status" value="1"/>
</dbReference>
<dbReference type="PANTHER" id="PTHR47031">
    <property type="entry name" value="SAP DNA-BINDING DOMAIN-CONTAINING PROTEIN"/>
    <property type="match status" value="1"/>
</dbReference>
<feature type="region of interest" description="Disordered" evidence="1">
    <location>
        <begin position="36"/>
        <end position="399"/>
    </location>
</feature>
<feature type="compositionally biased region" description="Basic and acidic residues" evidence="1">
    <location>
        <begin position="672"/>
        <end position="709"/>
    </location>
</feature>
<accession>A0A7C8UUE2</accession>
<proteinExistence type="predicted"/>
<feature type="compositionally biased region" description="Basic and acidic residues" evidence="1">
    <location>
        <begin position="122"/>
        <end position="155"/>
    </location>
</feature>
<evidence type="ECO:0000313" key="3">
    <source>
        <dbReference type="EMBL" id="KAF3220471.1"/>
    </source>
</evidence>
<sequence length="709" mass="77147">MDPSALKVTELKAELKKRGLAVGGLKKDLVERLTEAIERENAEAAEPEEEDEEEEEEEEAEEEEEEAAGGDGEEEQAEPAVVEEKPEEETVEEKTDEQDEAPADAPQEAGEEEPAEEVTEQVTKEDDKPEEPEKVEEPEKMEEDTKPEKENKQDPDTSGSTEKTAAFDSTLLADKSTANSLEDVEMTTTEETKQPEAATEDKMEVEEADQKPAESTISTHVPTVETAAATPIPAQEEPKQPENVLEPITSAPTPLQPPEAVQSIEADLSNRRKRSRSPSVRVDEVEAKKARIHEELIGKDEVAMADAPVISTASPERGRKSPRDRSRSRTRSRSRSRTESPSQSRQRPSIVASTKDARFKSLFNKEEASAANQGNTGAATPPRSEDEEETSPSIHPATRGLYIRELVRPLQESQLKTHLIQLASKSTDPSNADPSTLESIYLDGIKTHCFAVFSTVQACSRARNGMHGKIFPNERNRRVLFADYVPEDKVDAWVAREKENRGVRFVITYGDGEDGVEAVHEEFSSGNGGSGGRGSIGGASGGNRLGSGAPPIDAPAGPRGRSSFSNNGPAGNNFITGANSVPQGARVVSLDELFSSTKTKPKVYFKPVDAATVKERIARGPVEGEVRGRRVGGRAGGDAGPGPGNSDSWRGGFGGAGRGGRGGRRGGGDSWTNKDRERDREFERRDWVRDGGRGDRRGPFRDRSPRDRR</sequence>
<feature type="compositionally biased region" description="Polar residues" evidence="1">
    <location>
        <begin position="562"/>
        <end position="579"/>
    </location>
</feature>
<feature type="compositionally biased region" description="Gly residues" evidence="1">
    <location>
        <begin position="526"/>
        <end position="545"/>
    </location>
</feature>
<feature type="compositionally biased region" description="Basic and acidic residues" evidence="1">
    <location>
        <begin position="355"/>
        <end position="368"/>
    </location>
</feature>
<gene>
    <name evidence="3" type="ORF">TWF106_006795</name>
</gene>
<name>A0A7C8UUE2_ORBOL</name>
<dbReference type="PROSITE" id="PS50800">
    <property type="entry name" value="SAP"/>
    <property type="match status" value="1"/>
</dbReference>
<dbReference type="InterPro" id="IPR036361">
    <property type="entry name" value="SAP_dom_sf"/>
</dbReference>
<dbReference type="SMART" id="SM00513">
    <property type="entry name" value="SAP"/>
    <property type="match status" value="1"/>
</dbReference>
<feature type="compositionally biased region" description="Low complexity" evidence="1">
    <location>
        <begin position="339"/>
        <end position="349"/>
    </location>
</feature>
<feature type="region of interest" description="Disordered" evidence="1">
    <location>
        <begin position="521"/>
        <end position="579"/>
    </location>
</feature>
<feature type="compositionally biased region" description="Acidic residues" evidence="1">
    <location>
        <begin position="109"/>
        <end position="119"/>
    </location>
</feature>
<feature type="region of interest" description="Disordered" evidence="1">
    <location>
        <begin position="624"/>
        <end position="709"/>
    </location>
</feature>
<dbReference type="InterPro" id="IPR003034">
    <property type="entry name" value="SAP_dom"/>
</dbReference>
<dbReference type="Pfam" id="PF02037">
    <property type="entry name" value="SAP"/>
    <property type="match status" value="1"/>
</dbReference>
<comment type="caution">
    <text evidence="3">The sequence shown here is derived from an EMBL/GenBank/DDBJ whole genome shotgun (WGS) entry which is preliminary data.</text>
</comment>
<evidence type="ECO:0000313" key="4">
    <source>
        <dbReference type="Proteomes" id="UP000472727"/>
    </source>
</evidence>
<feature type="compositionally biased region" description="Acidic residues" evidence="1">
    <location>
        <begin position="85"/>
        <end position="102"/>
    </location>
</feature>
<reference evidence="3 4" key="1">
    <citation type="submission" date="2019-06" db="EMBL/GenBank/DDBJ databases">
        <authorList>
            <person name="Palmer J.M."/>
        </authorList>
    </citation>
    <scope>NUCLEOTIDE SEQUENCE [LARGE SCALE GENOMIC DNA]</scope>
    <source>
        <strain evidence="3 4">TWF106</strain>
    </source>
</reference>
<feature type="compositionally biased region" description="Acidic residues" evidence="1">
    <location>
        <begin position="43"/>
        <end position="77"/>
    </location>
</feature>
<dbReference type="Gene3D" id="1.10.720.30">
    <property type="entry name" value="SAP domain"/>
    <property type="match status" value="1"/>
</dbReference>
<protein>
    <recommendedName>
        <fullName evidence="2">SAP domain-containing protein</fullName>
    </recommendedName>
</protein>
<dbReference type="Proteomes" id="UP000472727">
    <property type="component" value="Unassembled WGS sequence"/>
</dbReference>
<feature type="compositionally biased region" description="Basic and acidic residues" evidence="1">
    <location>
        <begin position="281"/>
        <end position="302"/>
    </location>
</feature>
<evidence type="ECO:0000259" key="2">
    <source>
        <dbReference type="PROSITE" id="PS50800"/>
    </source>
</evidence>
<feature type="compositionally biased region" description="Basic and acidic residues" evidence="1">
    <location>
        <begin position="316"/>
        <end position="327"/>
    </location>
</feature>
<dbReference type="EMBL" id="WIWS01000033">
    <property type="protein sequence ID" value="KAF3220471.1"/>
    <property type="molecule type" value="Genomic_DNA"/>
</dbReference>
<feature type="compositionally biased region" description="Gly residues" evidence="1">
    <location>
        <begin position="633"/>
        <end position="643"/>
    </location>
</feature>
<dbReference type="SUPFAM" id="SSF68906">
    <property type="entry name" value="SAP domain"/>
    <property type="match status" value="1"/>
</dbReference>